<dbReference type="OrthoDB" id="5230585at2759"/>
<name>A0A6G1JFU4_9PLEO</name>
<dbReference type="AlphaFoldDB" id="A0A6G1JFU4"/>
<protein>
    <submittedName>
        <fullName evidence="1">Uncharacterized protein</fullName>
    </submittedName>
</protein>
<organism evidence="1 2">
    <name type="scientific">Lentithecium fluviatile CBS 122367</name>
    <dbReference type="NCBI Taxonomy" id="1168545"/>
    <lineage>
        <taxon>Eukaryota</taxon>
        <taxon>Fungi</taxon>
        <taxon>Dikarya</taxon>
        <taxon>Ascomycota</taxon>
        <taxon>Pezizomycotina</taxon>
        <taxon>Dothideomycetes</taxon>
        <taxon>Pleosporomycetidae</taxon>
        <taxon>Pleosporales</taxon>
        <taxon>Massarineae</taxon>
        <taxon>Lentitheciaceae</taxon>
        <taxon>Lentithecium</taxon>
    </lineage>
</organism>
<evidence type="ECO:0000313" key="1">
    <source>
        <dbReference type="EMBL" id="KAF2689422.1"/>
    </source>
</evidence>
<accession>A0A6G1JFU4</accession>
<evidence type="ECO:0000313" key="2">
    <source>
        <dbReference type="Proteomes" id="UP000799291"/>
    </source>
</evidence>
<dbReference type="PANTHER" id="PTHR42080">
    <property type="entry name" value="SRR1 DOMAIN-CONTAINING PROTEIN"/>
    <property type="match status" value="1"/>
</dbReference>
<reference evidence="1" key="1">
    <citation type="journal article" date="2020" name="Stud. Mycol.">
        <title>101 Dothideomycetes genomes: a test case for predicting lifestyles and emergence of pathogens.</title>
        <authorList>
            <person name="Haridas S."/>
            <person name="Albert R."/>
            <person name="Binder M."/>
            <person name="Bloem J."/>
            <person name="Labutti K."/>
            <person name="Salamov A."/>
            <person name="Andreopoulos B."/>
            <person name="Baker S."/>
            <person name="Barry K."/>
            <person name="Bills G."/>
            <person name="Bluhm B."/>
            <person name="Cannon C."/>
            <person name="Castanera R."/>
            <person name="Culley D."/>
            <person name="Daum C."/>
            <person name="Ezra D."/>
            <person name="Gonzalez J."/>
            <person name="Henrissat B."/>
            <person name="Kuo A."/>
            <person name="Liang C."/>
            <person name="Lipzen A."/>
            <person name="Lutzoni F."/>
            <person name="Magnuson J."/>
            <person name="Mondo S."/>
            <person name="Nolan M."/>
            <person name="Ohm R."/>
            <person name="Pangilinan J."/>
            <person name="Park H.-J."/>
            <person name="Ramirez L."/>
            <person name="Alfaro M."/>
            <person name="Sun H."/>
            <person name="Tritt A."/>
            <person name="Yoshinaga Y."/>
            <person name="Zwiers L.-H."/>
            <person name="Turgeon B."/>
            <person name="Goodwin S."/>
            <person name="Spatafora J."/>
            <person name="Crous P."/>
            <person name="Grigoriev I."/>
        </authorList>
    </citation>
    <scope>NUCLEOTIDE SEQUENCE</scope>
    <source>
        <strain evidence="1">CBS 122367</strain>
    </source>
</reference>
<dbReference type="Proteomes" id="UP000799291">
    <property type="component" value="Unassembled WGS sequence"/>
</dbReference>
<gene>
    <name evidence="1" type="ORF">K458DRAFT_384070</name>
</gene>
<proteinExistence type="predicted"/>
<sequence length="120" mass="13198">MTPILAAGKTYGAAFSRARFEFAHTQYQKIKEHGGPYTLLDVENNDTASLHSRFDIETLDDPEGFKALDKHTFVLTYSPDVLVRQIVVGMTALDGPAGMVCNAIEDDGLNLDRTTYSDLA</sequence>
<dbReference type="PANTHER" id="PTHR42080:SF1">
    <property type="entry name" value="SRR1-LIKE DOMAIN-CONTAINING PROTEIN"/>
    <property type="match status" value="1"/>
</dbReference>
<keyword evidence="2" id="KW-1185">Reference proteome</keyword>
<dbReference type="EMBL" id="MU005572">
    <property type="protein sequence ID" value="KAF2689422.1"/>
    <property type="molecule type" value="Genomic_DNA"/>
</dbReference>